<dbReference type="InterPro" id="IPR012001">
    <property type="entry name" value="Thiamin_PyroP_enz_TPP-bd_dom"/>
</dbReference>
<dbReference type="InterPro" id="IPR011766">
    <property type="entry name" value="TPP_enzyme_TPP-bd"/>
</dbReference>
<dbReference type="GO" id="GO:0009099">
    <property type="term" value="P:L-valine biosynthetic process"/>
    <property type="evidence" value="ECO:0007669"/>
    <property type="project" value="TreeGrafter"/>
</dbReference>
<evidence type="ECO:0000313" key="8">
    <source>
        <dbReference type="Proteomes" id="UP000005096"/>
    </source>
</evidence>
<evidence type="ECO:0000256" key="1">
    <source>
        <dbReference type="ARBA" id="ARBA00007812"/>
    </source>
</evidence>
<dbReference type="InterPro" id="IPR029035">
    <property type="entry name" value="DHS-like_NAD/FAD-binding_dom"/>
</dbReference>
<dbReference type="CDD" id="cd07035">
    <property type="entry name" value="TPP_PYR_POX_like"/>
    <property type="match status" value="1"/>
</dbReference>
<dbReference type="InterPro" id="IPR045229">
    <property type="entry name" value="TPP_enz"/>
</dbReference>
<reference evidence="7 8" key="1">
    <citation type="journal article" date="2010" name="Stand. Genomic Sci.">
        <title>Non-contiguous finished genome sequence of Aminomonas paucivorans type strain (GLU-3).</title>
        <authorList>
            <person name="Pitluck S."/>
            <person name="Yasawong M."/>
            <person name="Held B."/>
            <person name="Lapidus A."/>
            <person name="Nolan M."/>
            <person name="Copeland A."/>
            <person name="Lucas S."/>
            <person name="Del Rio T.G."/>
            <person name="Tice H."/>
            <person name="Cheng J.F."/>
            <person name="Chertkov O."/>
            <person name="Goodwin L."/>
            <person name="Tapia R."/>
            <person name="Han C."/>
            <person name="Liolios K."/>
            <person name="Ivanova N."/>
            <person name="Mavromatis K."/>
            <person name="Ovchinnikova G."/>
            <person name="Pati A."/>
            <person name="Chen A."/>
            <person name="Palaniappan K."/>
            <person name="Land M."/>
            <person name="Hauser L."/>
            <person name="Chang Y.J."/>
            <person name="Jeffries C.D."/>
            <person name="Pukall R."/>
            <person name="Spring S."/>
            <person name="Rohde M."/>
            <person name="Sikorski J."/>
            <person name="Goker M."/>
            <person name="Woyke T."/>
            <person name="Bristow J."/>
            <person name="Eisen J.A."/>
            <person name="Markowitz V."/>
            <person name="Hugenholtz P."/>
            <person name="Kyrpides N.C."/>
            <person name="Klenk H.P."/>
        </authorList>
    </citation>
    <scope>NUCLEOTIDE SEQUENCE [LARGE SCALE GENOMIC DNA]</scope>
    <source>
        <strain evidence="7 8">DSM 12260</strain>
    </source>
</reference>
<dbReference type="OrthoDB" id="4494979at2"/>
<dbReference type="PANTHER" id="PTHR18968">
    <property type="entry name" value="THIAMINE PYROPHOSPHATE ENZYMES"/>
    <property type="match status" value="1"/>
</dbReference>
<evidence type="ECO:0000256" key="3">
    <source>
        <dbReference type="RuleBase" id="RU362132"/>
    </source>
</evidence>
<dbReference type="CDD" id="cd00568">
    <property type="entry name" value="TPP_enzymes"/>
    <property type="match status" value="1"/>
</dbReference>
<comment type="similarity">
    <text evidence="1 3">Belongs to the TPP enzyme family.</text>
</comment>
<dbReference type="GO" id="GO:0030976">
    <property type="term" value="F:thiamine pyrophosphate binding"/>
    <property type="evidence" value="ECO:0007669"/>
    <property type="project" value="InterPro"/>
</dbReference>
<dbReference type="GO" id="GO:0005948">
    <property type="term" value="C:acetolactate synthase complex"/>
    <property type="evidence" value="ECO:0007669"/>
    <property type="project" value="TreeGrafter"/>
</dbReference>
<dbReference type="Pfam" id="PF02776">
    <property type="entry name" value="TPP_enzyme_N"/>
    <property type="match status" value="1"/>
</dbReference>
<dbReference type="GO" id="GO:0003984">
    <property type="term" value="F:acetolactate synthase activity"/>
    <property type="evidence" value="ECO:0007669"/>
    <property type="project" value="TreeGrafter"/>
</dbReference>
<dbReference type="SUPFAM" id="SSF52467">
    <property type="entry name" value="DHS-like NAD/FAD-binding domain"/>
    <property type="match status" value="1"/>
</dbReference>
<name>E3CZM8_9BACT</name>
<evidence type="ECO:0000259" key="5">
    <source>
        <dbReference type="Pfam" id="PF02775"/>
    </source>
</evidence>
<dbReference type="PaxDb" id="584708-Apau_2251"/>
<dbReference type="Pfam" id="PF00205">
    <property type="entry name" value="TPP_enzyme_M"/>
    <property type="match status" value="1"/>
</dbReference>
<sequence>MKVTEALLRQLKDLGVEHVFGLPGETTLALYREWERFPQVRHHLCRDERSSVFMADGYAKASGKVGVCEGPSVGATHMVPGVTEAFHACVPLVVLTSEIPLRYERRNMLTGCDQTALFQGITKATLTATASEEVPHLVRLAFRTAVTGRPGPVHLRLPSDVLEGECPDREAWADPRYGRFPGCRSVAAPEDLSAAAEALRGARRPVLFCGQGVVHSGAWAEVRALAERLSAPVGTTINAKGAFPETHPLSLGVLGARGGRSWANEALAEADLVFFLGNSTDSAGTDGWRLPDPNSGKTFLQLDVSGEGLGLNYPVLPLLGDARETLRGLLEVLGREVAPDRSPWLEKLAGGREAHEERVVRALAERRELHPLHVARILEEVLPEDAFLAVDPGVAAAYSAAFLRLSSAGRRTAYNFAMGALGYALPAALGARWGVASGAPVVGLVGDGSFGFVAGELETAARWGSRVIFLVFDNRTYGWIRGTERVIRGSELGEGYGRFTDFAPVDYPAVAKGFGVAGFEATTPQVFREVLSRALALDGPSLISLPCVPEDRDLPPVPGWCAEALRAGMDCLY</sequence>
<gene>
    <name evidence="7" type="ORF">Apau_2251</name>
</gene>
<protein>
    <submittedName>
        <fullName evidence="7">Thiamine pyrophosphate protein central region</fullName>
    </submittedName>
</protein>
<evidence type="ECO:0000313" key="7">
    <source>
        <dbReference type="EMBL" id="EFQ24660.1"/>
    </source>
</evidence>
<feature type="domain" description="Thiamine pyrophosphate enzyme N-terminal TPP-binding" evidence="6">
    <location>
        <begin position="1"/>
        <end position="117"/>
    </location>
</feature>
<feature type="domain" description="Thiamine pyrophosphate enzyme TPP-binding" evidence="5">
    <location>
        <begin position="397"/>
        <end position="544"/>
    </location>
</feature>
<dbReference type="Gene3D" id="3.40.50.1220">
    <property type="entry name" value="TPP-binding domain"/>
    <property type="match status" value="1"/>
</dbReference>
<dbReference type="InterPro" id="IPR012000">
    <property type="entry name" value="Thiamin_PyroP_enz_cen_dom"/>
</dbReference>
<evidence type="ECO:0000256" key="2">
    <source>
        <dbReference type="ARBA" id="ARBA00023052"/>
    </source>
</evidence>
<feature type="domain" description="Thiamine pyrophosphate enzyme central" evidence="4">
    <location>
        <begin position="193"/>
        <end position="329"/>
    </location>
</feature>
<dbReference type="EMBL" id="CM001022">
    <property type="protein sequence ID" value="EFQ24660.1"/>
    <property type="molecule type" value="Genomic_DNA"/>
</dbReference>
<dbReference type="InterPro" id="IPR029061">
    <property type="entry name" value="THDP-binding"/>
</dbReference>
<dbReference type="Gene3D" id="3.40.50.970">
    <property type="match status" value="2"/>
</dbReference>
<accession>E3CZM8</accession>
<dbReference type="Proteomes" id="UP000005096">
    <property type="component" value="Chromosome"/>
</dbReference>
<evidence type="ECO:0000259" key="4">
    <source>
        <dbReference type="Pfam" id="PF00205"/>
    </source>
</evidence>
<keyword evidence="8" id="KW-1185">Reference proteome</keyword>
<proteinExistence type="inferred from homology"/>
<dbReference type="eggNOG" id="COG0028">
    <property type="taxonomic scope" value="Bacteria"/>
</dbReference>
<dbReference type="Pfam" id="PF02775">
    <property type="entry name" value="TPP_enzyme_C"/>
    <property type="match status" value="1"/>
</dbReference>
<dbReference type="PANTHER" id="PTHR18968:SF13">
    <property type="entry name" value="ACETOLACTATE SYNTHASE CATALYTIC SUBUNIT, MITOCHONDRIAL"/>
    <property type="match status" value="1"/>
</dbReference>
<organism evidence="7 8">
    <name type="scientific">Aminomonas paucivorans DSM 12260</name>
    <dbReference type="NCBI Taxonomy" id="584708"/>
    <lineage>
        <taxon>Bacteria</taxon>
        <taxon>Thermotogati</taxon>
        <taxon>Synergistota</taxon>
        <taxon>Synergistia</taxon>
        <taxon>Synergistales</taxon>
        <taxon>Synergistaceae</taxon>
        <taxon>Aminomonas</taxon>
    </lineage>
</organism>
<dbReference type="GO" id="GO:0050660">
    <property type="term" value="F:flavin adenine dinucleotide binding"/>
    <property type="evidence" value="ECO:0007669"/>
    <property type="project" value="TreeGrafter"/>
</dbReference>
<dbReference type="STRING" id="584708.Apau_2251"/>
<dbReference type="SUPFAM" id="SSF52518">
    <property type="entry name" value="Thiamin diphosphate-binding fold (THDP-binding)"/>
    <property type="match status" value="2"/>
</dbReference>
<dbReference type="AlphaFoldDB" id="E3CZM8"/>
<dbReference type="GO" id="GO:0000287">
    <property type="term" value="F:magnesium ion binding"/>
    <property type="evidence" value="ECO:0007669"/>
    <property type="project" value="InterPro"/>
</dbReference>
<dbReference type="GO" id="GO:0009097">
    <property type="term" value="P:isoleucine biosynthetic process"/>
    <property type="evidence" value="ECO:0007669"/>
    <property type="project" value="TreeGrafter"/>
</dbReference>
<dbReference type="HOGENOM" id="CLU_013748_3_1_0"/>
<keyword evidence="2 3" id="KW-0786">Thiamine pyrophosphate</keyword>
<evidence type="ECO:0000259" key="6">
    <source>
        <dbReference type="Pfam" id="PF02776"/>
    </source>
</evidence>
<dbReference type="RefSeq" id="WP_006301904.1">
    <property type="nucleotide sequence ID" value="NZ_CM001022.1"/>
</dbReference>